<dbReference type="EMBL" id="JAGIXG020000023">
    <property type="protein sequence ID" value="KAI6781293.1"/>
    <property type="molecule type" value="Genomic_DNA"/>
</dbReference>
<dbReference type="SUPFAM" id="SSF52540">
    <property type="entry name" value="P-loop containing nucleoside triphosphate hydrolases"/>
    <property type="match status" value="2"/>
</dbReference>
<dbReference type="InterPro" id="IPR036640">
    <property type="entry name" value="ABC1_TM_sf"/>
</dbReference>
<feature type="transmembrane region" description="Helical" evidence="9">
    <location>
        <begin position="943"/>
        <end position="964"/>
    </location>
</feature>
<dbReference type="AlphaFoldDB" id="A0A9P9Y193"/>
<keyword evidence="2" id="KW-0813">Transport</keyword>
<feature type="domain" description="ABC transporter" evidence="10">
    <location>
        <begin position="1006"/>
        <end position="1246"/>
    </location>
</feature>
<evidence type="ECO:0000313" key="12">
    <source>
        <dbReference type="EMBL" id="KAI6781293.1"/>
    </source>
</evidence>
<comment type="caution">
    <text evidence="12">The sequence shown here is derived from an EMBL/GenBank/DDBJ whole genome shotgun (WGS) entry which is preliminary data.</text>
</comment>
<dbReference type="Gene3D" id="3.40.50.300">
    <property type="entry name" value="P-loop containing nucleotide triphosphate hydrolases"/>
    <property type="match status" value="2"/>
</dbReference>
<keyword evidence="6 9" id="KW-1133">Transmembrane helix</keyword>
<dbReference type="GeneID" id="75830556"/>
<dbReference type="InterPro" id="IPR039421">
    <property type="entry name" value="Type_1_exporter"/>
</dbReference>
<feature type="transmembrane region" description="Helical" evidence="9">
    <location>
        <begin position="799"/>
        <end position="820"/>
    </location>
</feature>
<proteinExistence type="predicted"/>
<dbReference type="InterPro" id="IPR011527">
    <property type="entry name" value="ABC1_TM_dom"/>
</dbReference>
<evidence type="ECO:0000259" key="10">
    <source>
        <dbReference type="PROSITE" id="PS50893"/>
    </source>
</evidence>
<dbReference type="PROSITE" id="PS50929">
    <property type="entry name" value="ABC_TM1F"/>
    <property type="match status" value="2"/>
</dbReference>
<keyword evidence="4" id="KW-0547">Nucleotide-binding</keyword>
<keyword evidence="3 9" id="KW-0812">Transmembrane</keyword>
<reference evidence="12" key="2">
    <citation type="submission" date="2022-07" db="EMBL/GenBank/DDBJ databases">
        <authorList>
            <person name="Goncalves M.F.M."/>
            <person name="Hilario S."/>
            <person name="Van De Peer Y."/>
            <person name="Esteves A.C."/>
            <person name="Alves A."/>
        </authorList>
    </citation>
    <scope>NUCLEOTIDE SEQUENCE</scope>
    <source>
        <strain evidence="12">MUM 19.33</strain>
    </source>
</reference>
<evidence type="ECO:0000256" key="1">
    <source>
        <dbReference type="ARBA" id="ARBA00004141"/>
    </source>
</evidence>
<dbReference type="SMART" id="SM00382">
    <property type="entry name" value="AAA"/>
    <property type="match status" value="2"/>
</dbReference>
<dbReference type="GO" id="GO:0015421">
    <property type="term" value="F:ABC-type oligopeptide transporter activity"/>
    <property type="evidence" value="ECO:0007669"/>
    <property type="project" value="TreeGrafter"/>
</dbReference>
<dbReference type="InterPro" id="IPR003439">
    <property type="entry name" value="ABC_transporter-like_ATP-bd"/>
</dbReference>
<feature type="region of interest" description="Disordered" evidence="8">
    <location>
        <begin position="464"/>
        <end position="488"/>
    </location>
</feature>
<dbReference type="InterPro" id="IPR017871">
    <property type="entry name" value="ABC_transporter-like_CS"/>
</dbReference>
<comment type="subcellular location">
    <subcellularLocation>
        <location evidence="1">Membrane</location>
        <topology evidence="1">Multi-pass membrane protein</topology>
    </subcellularLocation>
</comment>
<feature type="region of interest" description="Disordered" evidence="8">
    <location>
        <begin position="628"/>
        <end position="655"/>
    </location>
</feature>
<dbReference type="Gene3D" id="1.20.1560.10">
    <property type="entry name" value="ABC transporter type 1, transmembrane domain"/>
    <property type="match status" value="2"/>
</dbReference>
<dbReference type="GO" id="GO:0005524">
    <property type="term" value="F:ATP binding"/>
    <property type="evidence" value="ECO:0007669"/>
    <property type="project" value="UniProtKB-KW"/>
</dbReference>
<dbReference type="SUPFAM" id="SSF90123">
    <property type="entry name" value="ABC transporter transmembrane region"/>
    <property type="match status" value="2"/>
</dbReference>
<sequence length="1248" mass="136333">MNINESTNEATFLETPNEAIVQPKKSSWRHLFSFTKWSHAGALSSAFLAAAITAGLKAALPVLLGETFNVISDYGMGFIDGIETSSRMSRWCLVLIGVGAGNWAANSVFLALWVIFGELQANAARHDIYQSLLKKDMTCQTRELQLGTSQILGLLFCEFFTALASIGIALFYAWKLTLVLLATMPLSAIVLSLATRPLEPAIQAQRKELATASKKVTASIVAIDLVKIFGGYDQETEQYVQTIQRAAKHYTIQARCISIQMGYVAFWVIAMFVVGFWYGLSLVEDGLRPGSVLTTFYATLAAFQGAEALMPHWLVLAKAMSAGSFLEAVVAPKSGGREITRVGRHVKPRTCTGDIELNNTNVGSDGHNLSGGQKQRLALARARLRDPSILILDEVTSGLDQLSKTLVMDAIRQWRRGKTTIIVTHDVSQIEGEDFVYVMDSSYLVQEGFKKDLLKQENGHFASLAAPHGHQNSPEIRISSVDPKDSPATPLIASRRSHFADRIFNELEINSLQVNNLGRRSSLLPGRDYQMHPGLDAGRLLGDNRASFHAEDDQSWDEERKRFSHFLSQRFSSPEQHELVALPQHTRRASPAPARPLSSLTSDWAGSPKESVMPEDMEKRASFAFGDSQRNSGMSTCRPHSMVEQPAVPEENPPTAIKAPKKKISLWSTLRTIWPTLGATDCIIFCFGFVVCIIGATATPVFAYALSQLLGVMTSPGEKTTKGMKWALIILGVAVVDALGWGGSRYLFELVGQNWVNKTRTEALRRIMLQPKPFFGKQKNSPGRIVECMDRNAEEMRNIVGKFIPIMVAITTMLSASFIWSMIVSWKLTLVALSPVPVVAGAIKGFTWISGKWEARCNTAAEDTSATLTEIFLNIRIVRALTLENYFTNKYEAQVQGALAIGLKRGAYTCILYGAYQSIGYVLTSLVFYYGTLLMATKGEMNVASLMQVVNLLLFSIGSAAGILSGIPQLTMAQATASQMLEYAGMSTEPPEGQRGSLRPYNLLPIKLDKLSFSYTKGQSDVLRGASFEIHADRVTAIVGQSGCGKTTLASLLLGLYPPSEPSSLTLNGIASSDIDIDHLRFHTAYVAQAPYLFPATIAENITYGLPSGSPYYETASIVRAAEAAGIHEWIISLPEGYSTLIGDGAQALSGGQSQRLNIARALVRRPKLLVLDEPTSALDAESAGMIRQTIRSLKGMAVVLVTHSPEMMRTADWIVVVGEGGVVAEEGGYESLMRNQGEFVRLLHCGE</sequence>
<keyword evidence="7 9" id="KW-0472">Membrane</keyword>
<dbReference type="GO" id="GO:0090374">
    <property type="term" value="P:oligopeptide export from mitochondrion"/>
    <property type="evidence" value="ECO:0007669"/>
    <property type="project" value="TreeGrafter"/>
</dbReference>
<feature type="region of interest" description="Disordered" evidence="8">
    <location>
        <begin position="585"/>
        <end position="611"/>
    </location>
</feature>
<dbReference type="Pfam" id="PF00664">
    <property type="entry name" value="ABC_membrane"/>
    <property type="match status" value="2"/>
</dbReference>
<feature type="domain" description="ABC transmembrane type-1" evidence="11">
    <location>
        <begin position="46"/>
        <end position="318"/>
    </location>
</feature>
<feature type="transmembrane region" description="Helical" evidence="9">
    <location>
        <begin position="910"/>
        <end position="931"/>
    </location>
</feature>
<dbReference type="CDD" id="cd18578">
    <property type="entry name" value="ABC_6TM_Pgp_ABCB1_D2_like"/>
    <property type="match status" value="1"/>
</dbReference>
<evidence type="ECO:0000256" key="5">
    <source>
        <dbReference type="ARBA" id="ARBA00022840"/>
    </source>
</evidence>
<dbReference type="Pfam" id="PF00005">
    <property type="entry name" value="ABC_tran"/>
    <property type="match status" value="2"/>
</dbReference>
<keyword evidence="13" id="KW-1185">Reference proteome</keyword>
<gene>
    <name evidence="12" type="ORF">J7T54_004066</name>
</gene>
<feature type="transmembrane region" description="Helical" evidence="9">
    <location>
        <begin position="37"/>
        <end position="60"/>
    </location>
</feature>
<dbReference type="GO" id="GO:0016887">
    <property type="term" value="F:ATP hydrolysis activity"/>
    <property type="evidence" value="ECO:0007669"/>
    <property type="project" value="InterPro"/>
</dbReference>
<evidence type="ECO:0000256" key="9">
    <source>
        <dbReference type="SAM" id="Phobius"/>
    </source>
</evidence>
<evidence type="ECO:0000259" key="11">
    <source>
        <dbReference type="PROSITE" id="PS50929"/>
    </source>
</evidence>
<feature type="transmembrane region" description="Helical" evidence="9">
    <location>
        <begin position="292"/>
        <end position="316"/>
    </location>
</feature>
<dbReference type="RefSeq" id="XP_051362149.1">
    <property type="nucleotide sequence ID" value="XM_051506586.1"/>
</dbReference>
<protein>
    <submittedName>
        <fullName evidence="12">Alpha-factor-transporting ATPase-like protein</fullName>
    </submittedName>
</protein>
<feature type="transmembrane region" description="Helical" evidence="9">
    <location>
        <begin position="682"/>
        <end position="706"/>
    </location>
</feature>
<feature type="transmembrane region" description="Helical" evidence="9">
    <location>
        <begin position="178"/>
        <end position="198"/>
    </location>
</feature>
<feature type="transmembrane region" description="Helical" evidence="9">
    <location>
        <begin position="151"/>
        <end position="172"/>
    </location>
</feature>
<accession>A0A9P9Y193</accession>
<dbReference type="PANTHER" id="PTHR43394:SF1">
    <property type="entry name" value="ATP-BINDING CASSETTE SUB-FAMILY B MEMBER 10, MITOCHONDRIAL"/>
    <property type="match status" value="1"/>
</dbReference>
<dbReference type="FunFam" id="3.40.50.300:FF:000604">
    <property type="entry name" value="ABC transporter B family member 28"/>
    <property type="match status" value="1"/>
</dbReference>
<evidence type="ECO:0000256" key="4">
    <source>
        <dbReference type="ARBA" id="ARBA00022741"/>
    </source>
</evidence>
<feature type="transmembrane region" description="Helical" evidence="9">
    <location>
        <begin position="726"/>
        <end position="748"/>
    </location>
</feature>
<evidence type="ECO:0000256" key="6">
    <source>
        <dbReference type="ARBA" id="ARBA00022989"/>
    </source>
</evidence>
<dbReference type="CDD" id="cd18577">
    <property type="entry name" value="ABC_6TM_Pgp_ABCB1_D1_like"/>
    <property type="match status" value="1"/>
</dbReference>
<feature type="domain" description="ABC transporter" evidence="10">
    <location>
        <begin position="220"/>
        <end position="466"/>
    </location>
</feature>
<evidence type="ECO:0000256" key="8">
    <source>
        <dbReference type="SAM" id="MobiDB-lite"/>
    </source>
</evidence>
<dbReference type="PANTHER" id="PTHR43394">
    <property type="entry name" value="ATP-DEPENDENT PERMEASE MDL1, MITOCHONDRIAL"/>
    <property type="match status" value="1"/>
</dbReference>
<evidence type="ECO:0000256" key="2">
    <source>
        <dbReference type="ARBA" id="ARBA00022448"/>
    </source>
</evidence>
<dbReference type="InterPro" id="IPR003593">
    <property type="entry name" value="AAA+_ATPase"/>
</dbReference>
<name>A0A9P9Y193_9HYPO</name>
<reference evidence="12" key="1">
    <citation type="journal article" date="2021" name="J Fungi (Basel)">
        <title>Genomic and Metabolomic Analyses of the Marine Fungus Emericellopsis cladophorae: Insights into Saltwater Adaptability Mechanisms and Its Biosynthetic Potential.</title>
        <authorList>
            <person name="Goncalves M.F.M."/>
            <person name="Hilario S."/>
            <person name="Van de Peer Y."/>
            <person name="Esteves A.C."/>
            <person name="Alves A."/>
        </authorList>
    </citation>
    <scope>NUCLEOTIDE SEQUENCE</scope>
    <source>
        <strain evidence="12">MUM 19.33</strain>
    </source>
</reference>
<feature type="domain" description="ABC transmembrane type-1" evidence="11">
    <location>
        <begin position="687"/>
        <end position="972"/>
    </location>
</feature>
<evidence type="ECO:0000313" key="13">
    <source>
        <dbReference type="Proteomes" id="UP001055219"/>
    </source>
</evidence>
<keyword evidence="5" id="KW-0067">ATP-binding</keyword>
<evidence type="ECO:0000256" key="3">
    <source>
        <dbReference type="ARBA" id="ARBA00022692"/>
    </source>
</evidence>
<feature type="transmembrane region" description="Helical" evidence="9">
    <location>
        <begin position="261"/>
        <end position="280"/>
    </location>
</feature>
<dbReference type="Proteomes" id="UP001055219">
    <property type="component" value="Unassembled WGS sequence"/>
</dbReference>
<evidence type="ECO:0000256" key="7">
    <source>
        <dbReference type="ARBA" id="ARBA00023136"/>
    </source>
</evidence>
<dbReference type="PROSITE" id="PS00211">
    <property type="entry name" value="ABC_TRANSPORTER_1"/>
    <property type="match status" value="1"/>
</dbReference>
<dbReference type="GO" id="GO:0005743">
    <property type="term" value="C:mitochondrial inner membrane"/>
    <property type="evidence" value="ECO:0007669"/>
    <property type="project" value="TreeGrafter"/>
</dbReference>
<dbReference type="PROSITE" id="PS50893">
    <property type="entry name" value="ABC_TRANSPORTER_2"/>
    <property type="match status" value="2"/>
</dbReference>
<feature type="transmembrane region" description="Helical" evidence="9">
    <location>
        <begin position="93"/>
        <end position="116"/>
    </location>
</feature>
<organism evidence="12 13">
    <name type="scientific">Emericellopsis cladophorae</name>
    <dbReference type="NCBI Taxonomy" id="2686198"/>
    <lineage>
        <taxon>Eukaryota</taxon>
        <taxon>Fungi</taxon>
        <taxon>Dikarya</taxon>
        <taxon>Ascomycota</taxon>
        <taxon>Pezizomycotina</taxon>
        <taxon>Sordariomycetes</taxon>
        <taxon>Hypocreomycetidae</taxon>
        <taxon>Hypocreales</taxon>
        <taxon>Bionectriaceae</taxon>
        <taxon>Emericellopsis</taxon>
    </lineage>
</organism>
<dbReference type="OrthoDB" id="6500128at2759"/>
<dbReference type="InterPro" id="IPR027417">
    <property type="entry name" value="P-loop_NTPase"/>
</dbReference>